<keyword evidence="2 5" id="KW-0812">Transmembrane</keyword>
<evidence type="ECO:0000256" key="3">
    <source>
        <dbReference type="ARBA" id="ARBA00023136"/>
    </source>
</evidence>
<evidence type="ECO:0000313" key="8">
    <source>
        <dbReference type="Proteomes" id="UP000515152"/>
    </source>
</evidence>
<dbReference type="RefSeq" id="XP_031418277.1">
    <property type="nucleotide sequence ID" value="XM_031562417.1"/>
</dbReference>
<dbReference type="InterPro" id="IPR013783">
    <property type="entry name" value="Ig-like_fold"/>
</dbReference>
<dbReference type="AlphaFoldDB" id="A0A6P8F589"/>
<comment type="subcellular location">
    <subcellularLocation>
        <location evidence="1">Membrane</location>
    </subcellularLocation>
</comment>
<keyword evidence="3 5" id="KW-0472">Membrane</keyword>
<evidence type="ECO:0000256" key="2">
    <source>
        <dbReference type="ARBA" id="ARBA00022692"/>
    </source>
</evidence>
<feature type="compositionally biased region" description="Basic and acidic residues" evidence="4">
    <location>
        <begin position="226"/>
        <end position="238"/>
    </location>
</feature>
<dbReference type="SUPFAM" id="SSF48726">
    <property type="entry name" value="Immunoglobulin"/>
    <property type="match status" value="1"/>
</dbReference>
<feature type="signal peptide" evidence="6">
    <location>
        <begin position="1"/>
        <end position="20"/>
    </location>
</feature>
<feature type="compositionally biased region" description="Polar residues" evidence="4">
    <location>
        <begin position="153"/>
        <end position="173"/>
    </location>
</feature>
<dbReference type="CDD" id="cd05716">
    <property type="entry name" value="IgV_pIgR_like"/>
    <property type="match status" value="1"/>
</dbReference>
<dbReference type="PANTHER" id="PTHR11860:SF118">
    <property type="entry name" value="CMRF35-LIKE MOLECULE 3-RELATED"/>
    <property type="match status" value="1"/>
</dbReference>
<gene>
    <name evidence="9" type="primary">LOC105908987</name>
</gene>
<keyword evidence="5" id="KW-1133">Transmembrane helix</keyword>
<dbReference type="InterPro" id="IPR013106">
    <property type="entry name" value="Ig_V-set"/>
</dbReference>
<evidence type="ECO:0000256" key="5">
    <source>
        <dbReference type="SAM" id="Phobius"/>
    </source>
</evidence>
<dbReference type="PANTHER" id="PTHR11860">
    <property type="entry name" value="POLYMERIC-IMMUNOGLOBULIN RECEPTOR"/>
    <property type="match status" value="1"/>
</dbReference>
<keyword evidence="6" id="KW-0732">Signal</keyword>
<dbReference type="InterPro" id="IPR050671">
    <property type="entry name" value="CD300_family_receptors"/>
</dbReference>
<proteinExistence type="predicted"/>
<keyword evidence="8" id="KW-1185">Reference proteome</keyword>
<dbReference type="InterPro" id="IPR003599">
    <property type="entry name" value="Ig_sub"/>
</dbReference>
<dbReference type="Gene3D" id="2.60.40.10">
    <property type="entry name" value="Immunoglobulins"/>
    <property type="match status" value="1"/>
</dbReference>
<dbReference type="Pfam" id="PF07686">
    <property type="entry name" value="V-set"/>
    <property type="match status" value="1"/>
</dbReference>
<dbReference type="Proteomes" id="UP000515152">
    <property type="component" value="Chromosome 24"/>
</dbReference>
<evidence type="ECO:0000256" key="4">
    <source>
        <dbReference type="SAM" id="MobiDB-lite"/>
    </source>
</evidence>
<protein>
    <submittedName>
        <fullName evidence="9">CMRF35-like molecule 6 isoform X2</fullName>
    </submittedName>
</protein>
<dbReference type="GeneID" id="105908987"/>
<organism evidence="8 9">
    <name type="scientific">Clupea harengus</name>
    <name type="common">Atlantic herring</name>
    <dbReference type="NCBI Taxonomy" id="7950"/>
    <lineage>
        <taxon>Eukaryota</taxon>
        <taxon>Metazoa</taxon>
        <taxon>Chordata</taxon>
        <taxon>Craniata</taxon>
        <taxon>Vertebrata</taxon>
        <taxon>Euteleostomi</taxon>
        <taxon>Actinopterygii</taxon>
        <taxon>Neopterygii</taxon>
        <taxon>Teleostei</taxon>
        <taxon>Clupei</taxon>
        <taxon>Clupeiformes</taxon>
        <taxon>Clupeoidei</taxon>
        <taxon>Clupeidae</taxon>
        <taxon>Clupea</taxon>
    </lineage>
</organism>
<reference evidence="9" key="1">
    <citation type="submission" date="2025-08" db="UniProtKB">
        <authorList>
            <consortium name="RefSeq"/>
        </authorList>
    </citation>
    <scope>IDENTIFICATION</scope>
</reference>
<evidence type="ECO:0000259" key="7">
    <source>
        <dbReference type="SMART" id="SM00409"/>
    </source>
</evidence>
<dbReference type="SMART" id="SM00409">
    <property type="entry name" value="IG"/>
    <property type="match status" value="1"/>
</dbReference>
<dbReference type="GO" id="GO:0004888">
    <property type="term" value="F:transmembrane signaling receptor activity"/>
    <property type="evidence" value="ECO:0007669"/>
    <property type="project" value="TreeGrafter"/>
</dbReference>
<evidence type="ECO:0000256" key="6">
    <source>
        <dbReference type="SAM" id="SignalP"/>
    </source>
</evidence>
<evidence type="ECO:0000256" key="1">
    <source>
        <dbReference type="ARBA" id="ARBA00004370"/>
    </source>
</evidence>
<feature type="domain" description="Immunoglobulin" evidence="7">
    <location>
        <begin position="21"/>
        <end position="126"/>
    </location>
</feature>
<name>A0A6P8F589_CLUHA</name>
<dbReference type="GO" id="GO:0005886">
    <property type="term" value="C:plasma membrane"/>
    <property type="evidence" value="ECO:0007669"/>
    <property type="project" value="TreeGrafter"/>
</dbReference>
<feature type="chain" id="PRO_5027931761" evidence="6">
    <location>
        <begin position="21"/>
        <end position="286"/>
    </location>
</feature>
<feature type="transmembrane region" description="Helical" evidence="5">
    <location>
        <begin position="183"/>
        <end position="208"/>
    </location>
</feature>
<evidence type="ECO:0000313" key="9">
    <source>
        <dbReference type="RefSeq" id="XP_031418277.1"/>
    </source>
</evidence>
<feature type="region of interest" description="Disordered" evidence="4">
    <location>
        <begin position="213"/>
        <end position="238"/>
    </location>
</feature>
<feature type="region of interest" description="Disordered" evidence="4">
    <location>
        <begin position="139"/>
        <end position="174"/>
    </location>
</feature>
<sequence>MKAPLIIFCYLLAGVHSVESVIEVTGYVGGSALIRCPYDNGYEGKSKYLCRGSCPVGGGKVIPVRTEAGQTKAVNGRFSLHDDTTARVFTVIITGLTAKDSGKYWCAITTGLLRTDVYTEVALKVSQVPPPSPIMTLLPSTEDYSLTPPQPSTPLISNTSPSAPETTISQSAADLQEDTEESVVISVLCVVGVVVVATVCGMALALYYKQKRKKQSAGPTSSTTGRSRDPGQNKEGRSNEAIRMSSLYQNPNATTKQPDLVYQSLNLNTVQLDPVYQGFHPITTKP</sequence>
<accession>A0A6P8F589</accession>
<dbReference type="InterPro" id="IPR036179">
    <property type="entry name" value="Ig-like_dom_sf"/>
</dbReference>